<dbReference type="PROSITE" id="PS00775">
    <property type="entry name" value="GLYCOSYL_HYDROL_F3"/>
    <property type="match status" value="1"/>
</dbReference>
<evidence type="ECO:0000256" key="6">
    <source>
        <dbReference type="ARBA" id="ARBA00022525"/>
    </source>
</evidence>
<evidence type="ECO:0000256" key="14">
    <source>
        <dbReference type="RuleBase" id="RU361161"/>
    </source>
</evidence>
<keyword evidence="9" id="KW-0136">Cellulose degradation</keyword>
<sequence>MNAAHDEKATWPTILGQVRPLPETLGSARMPVWATGLRKSSKVPYPKTRRGMFASLVTAVLLVGAGLTGMAALPTTAVKKYSTLQARDAPIPGLITEDTHFYDQSPPVYPSPEMAGTGSWAVAHRKAAALVAKMTLEEQVSLTAGANDTQGCSGFISGIPRLGFPGLCLNDAGNGLRDTDFVSSWPGGVHVGASWNRRLTTKRAIGIAAEFKKKGVNVMLGPVVGPVGRTQLGGRAWEAYSVDPYLAGELVYETITGSQSMGVITSTKHFVGNEQETNRWPAGDVQSVSTNMDDRTMHELYLWPFQNAVLAGTGNIMCSYNRLNNSYSCANSKGLNGLLKTELGFQGFVVSDWLAQHTGSASALAGLDMAMPNDEFFGQNLVQAVQNGSVPASRVTDMATRIISAWYQMGQDVGIRKPGFGMVADLTQPHPVVDARNPADHRVLLDGAAEGHVLVKNTNNALPFRKPKFLSVFGYSAQSAPQNDFSPIFFAGWSVGLQAADFNANGVDVKHLPYAPNGTLYSGGGSGANSQTTVSSPFDALQHRAWEDGTQLFWDFLSQDPDINPVSDACFVFGNAWATEGYDRHGLQDNYTDTLIANVAAKCKNTIVVLHNAGVRLVDPWIDHPNVTAVIFAHLPGQASGKALVSLLYGEANPSGKLPYTVAKKVSDYGDTVHPVQPEGIFSLFPQANFTEGVYIDYRRFDAENIEPRFEFGFGLSYTTFGYSALQIAKSAPPSKYAAYPSGRVLQGGQVDLWDQLVTVTANLANTGAMGGAEVAQLYITLPGAGPSGRLNIPIRQLRGFEKTYVAAGQTVRLSFTLTRRDLSYWDVVAQKWHLPRGEFTVSVGSSSRKLPLVGTFTM</sequence>
<dbReference type="InterPro" id="IPR013783">
    <property type="entry name" value="Ig-like_fold"/>
</dbReference>
<evidence type="ECO:0000256" key="4">
    <source>
        <dbReference type="ARBA" id="ARBA00005336"/>
    </source>
</evidence>
<comment type="catalytic activity">
    <reaction evidence="1 14">
        <text>Hydrolysis of terminal, non-reducing beta-D-glucosyl residues with release of beta-D-glucose.</text>
        <dbReference type="EC" id="3.2.1.21"/>
    </reaction>
</comment>
<keyword evidence="10" id="KW-0325">Glycoprotein</keyword>
<protein>
    <recommendedName>
        <fullName evidence="5 14">beta-glucosidase</fullName>
        <ecNumber evidence="5 14">3.2.1.21</ecNumber>
    </recommendedName>
</protein>
<keyword evidence="15" id="KW-1133">Transmembrane helix</keyword>
<keyword evidence="11 14" id="KW-0119">Carbohydrate metabolism</keyword>
<dbReference type="InterPro" id="IPR019800">
    <property type="entry name" value="Glyco_hydro_3_AS"/>
</dbReference>
<evidence type="ECO:0000256" key="10">
    <source>
        <dbReference type="ARBA" id="ARBA00023180"/>
    </source>
</evidence>
<dbReference type="EC" id="3.2.1.21" evidence="5 14"/>
<comment type="subcellular location">
    <subcellularLocation>
        <location evidence="2">Secreted</location>
    </subcellularLocation>
</comment>
<evidence type="ECO:0000256" key="1">
    <source>
        <dbReference type="ARBA" id="ARBA00000448"/>
    </source>
</evidence>
<dbReference type="Proteomes" id="UP001642502">
    <property type="component" value="Unassembled WGS sequence"/>
</dbReference>
<keyword evidence="18" id="KW-1185">Reference proteome</keyword>
<comment type="caution">
    <text evidence="17">The sequence shown here is derived from an EMBL/GenBank/DDBJ whole genome shotgun (WGS) entry which is preliminary data.</text>
</comment>
<dbReference type="InterPro" id="IPR026891">
    <property type="entry name" value="Fn3-like"/>
</dbReference>
<evidence type="ECO:0000256" key="8">
    <source>
        <dbReference type="ARBA" id="ARBA00022801"/>
    </source>
</evidence>
<dbReference type="InterPro" id="IPR002772">
    <property type="entry name" value="Glyco_hydro_3_C"/>
</dbReference>
<dbReference type="InterPro" id="IPR036881">
    <property type="entry name" value="Glyco_hydro_3_C_sf"/>
</dbReference>
<feature type="domain" description="Fibronectin type III-like" evidence="16">
    <location>
        <begin position="774"/>
        <end position="848"/>
    </location>
</feature>
<evidence type="ECO:0000256" key="9">
    <source>
        <dbReference type="ARBA" id="ARBA00023001"/>
    </source>
</evidence>
<evidence type="ECO:0000256" key="5">
    <source>
        <dbReference type="ARBA" id="ARBA00012744"/>
    </source>
</evidence>
<comment type="similarity">
    <text evidence="4 14">Belongs to the glycosyl hydrolase 3 family.</text>
</comment>
<dbReference type="InterPro" id="IPR050288">
    <property type="entry name" value="Cellulose_deg_GH3"/>
</dbReference>
<evidence type="ECO:0000256" key="12">
    <source>
        <dbReference type="ARBA" id="ARBA00023295"/>
    </source>
</evidence>
<dbReference type="SUPFAM" id="SSF52279">
    <property type="entry name" value="Beta-D-glucan exohydrolase, C-terminal domain"/>
    <property type="match status" value="1"/>
</dbReference>
<comment type="pathway">
    <text evidence="3 14">Glycan metabolism; cellulose degradation.</text>
</comment>
<evidence type="ECO:0000256" key="13">
    <source>
        <dbReference type="ARBA" id="ARBA00023326"/>
    </source>
</evidence>
<dbReference type="PRINTS" id="PR00133">
    <property type="entry name" value="GLHYDRLASE3"/>
</dbReference>
<evidence type="ECO:0000256" key="2">
    <source>
        <dbReference type="ARBA" id="ARBA00004613"/>
    </source>
</evidence>
<dbReference type="SUPFAM" id="SSF51445">
    <property type="entry name" value="(Trans)glycosidases"/>
    <property type="match status" value="1"/>
</dbReference>
<evidence type="ECO:0000256" key="7">
    <source>
        <dbReference type="ARBA" id="ARBA00022729"/>
    </source>
</evidence>
<evidence type="ECO:0000313" key="17">
    <source>
        <dbReference type="EMBL" id="CAK7267295.1"/>
    </source>
</evidence>
<evidence type="ECO:0000256" key="11">
    <source>
        <dbReference type="ARBA" id="ARBA00023277"/>
    </source>
</evidence>
<keyword evidence="15" id="KW-0812">Transmembrane</keyword>
<evidence type="ECO:0000313" key="18">
    <source>
        <dbReference type="Proteomes" id="UP001642502"/>
    </source>
</evidence>
<accession>A0ABP0DJL3</accession>
<evidence type="ECO:0000256" key="3">
    <source>
        <dbReference type="ARBA" id="ARBA00004987"/>
    </source>
</evidence>
<dbReference type="Gene3D" id="3.40.50.1700">
    <property type="entry name" value="Glycoside hydrolase family 3 C-terminal domain"/>
    <property type="match status" value="1"/>
</dbReference>
<name>A0ABP0DJL3_9PEZI</name>
<keyword evidence="15" id="KW-0472">Membrane</keyword>
<keyword evidence="8 14" id="KW-0378">Hydrolase</keyword>
<dbReference type="InterPro" id="IPR017853">
    <property type="entry name" value="GH"/>
</dbReference>
<dbReference type="Gene3D" id="2.60.40.10">
    <property type="entry name" value="Immunoglobulins"/>
    <property type="match status" value="1"/>
</dbReference>
<dbReference type="Pfam" id="PF00933">
    <property type="entry name" value="Glyco_hydro_3"/>
    <property type="match status" value="1"/>
</dbReference>
<dbReference type="EMBL" id="CAWUON010000026">
    <property type="protein sequence ID" value="CAK7267295.1"/>
    <property type="molecule type" value="Genomic_DNA"/>
</dbReference>
<dbReference type="Pfam" id="PF14310">
    <property type="entry name" value="Fn3-like"/>
    <property type="match status" value="1"/>
</dbReference>
<evidence type="ECO:0000256" key="15">
    <source>
        <dbReference type="SAM" id="Phobius"/>
    </source>
</evidence>
<dbReference type="InterPro" id="IPR001764">
    <property type="entry name" value="Glyco_hydro_3_N"/>
</dbReference>
<dbReference type="InterPro" id="IPR036962">
    <property type="entry name" value="Glyco_hydro_3_N_sf"/>
</dbReference>
<keyword evidence="6" id="KW-0964">Secreted</keyword>
<evidence type="ECO:0000259" key="16">
    <source>
        <dbReference type="SMART" id="SM01217"/>
    </source>
</evidence>
<dbReference type="Pfam" id="PF01915">
    <property type="entry name" value="Glyco_hydro_3_C"/>
    <property type="match status" value="1"/>
</dbReference>
<feature type="transmembrane region" description="Helical" evidence="15">
    <location>
        <begin position="52"/>
        <end position="73"/>
    </location>
</feature>
<dbReference type="PANTHER" id="PTHR42715">
    <property type="entry name" value="BETA-GLUCOSIDASE"/>
    <property type="match status" value="1"/>
</dbReference>
<proteinExistence type="inferred from homology"/>
<reference evidence="17 18" key="1">
    <citation type="submission" date="2024-01" db="EMBL/GenBank/DDBJ databases">
        <authorList>
            <person name="Allen C."/>
            <person name="Tagirdzhanova G."/>
        </authorList>
    </citation>
    <scope>NUCLEOTIDE SEQUENCE [LARGE SCALE GENOMIC DNA]</scope>
    <source>
        <strain evidence="17 18">CBS 119000</strain>
    </source>
</reference>
<keyword evidence="12 14" id="KW-0326">Glycosidase</keyword>
<dbReference type="PANTHER" id="PTHR42715:SF5">
    <property type="entry name" value="BETA-GLUCOSIDASE M-RELATED"/>
    <property type="match status" value="1"/>
</dbReference>
<organism evidence="17 18">
    <name type="scientific">Sporothrix epigloea</name>
    <dbReference type="NCBI Taxonomy" id="1892477"/>
    <lineage>
        <taxon>Eukaryota</taxon>
        <taxon>Fungi</taxon>
        <taxon>Dikarya</taxon>
        <taxon>Ascomycota</taxon>
        <taxon>Pezizomycotina</taxon>
        <taxon>Sordariomycetes</taxon>
        <taxon>Sordariomycetidae</taxon>
        <taxon>Ophiostomatales</taxon>
        <taxon>Ophiostomataceae</taxon>
        <taxon>Sporothrix</taxon>
    </lineage>
</organism>
<dbReference type="Gene3D" id="3.20.20.300">
    <property type="entry name" value="Glycoside hydrolase, family 3, N-terminal domain"/>
    <property type="match status" value="1"/>
</dbReference>
<keyword evidence="13 14" id="KW-0624">Polysaccharide degradation</keyword>
<dbReference type="SMART" id="SM01217">
    <property type="entry name" value="Fn3_like"/>
    <property type="match status" value="1"/>
</dbReference>
<keyword evidence="7" id="KW-0732">Signal</keyword>
<gene>
    <name evidence="17" type="ORF">SEPCBS119000_002469</name>
</gene>